<proteinExistence type="predicted"/>
<organism evidence="1 2">
    <name type="scientific">Streptomyces mangrovisoli</name>
    <dbReference type="NCBI Taxonomy" id="1428628"/>
    <lineage>
        <taxon>Bacteria</taxon>
        <taxon>Bacillati</taxon>
        <taxon>Actinomycetota</taxon>
        <taxon>Actinomycetes</taxon>
        <taxon>Kitasatosporales</taxon>
        <taxon>Streptomycetaceae</taxon>
        <taxon>Streptomyces</taxon>
    </lineage>
</organism>
<dbReference type="EMBL" id="LAVA02000007">
    <property type="protein sequence ID" value="OIJ69209.1"/>
    <property type="molecule type" value="Genomic_DNA"/>
</dbReference>
<dbReference type="AlphaFoldDB" id="A0A1J4P375"/>
<comment type="caution">
    <text evidence="1">The sequence shown here is derived from an EMBL/GenBank/DDBJ whole genome shotgun (WGS) entry which is preliminary data.</text>
</comment>
<gene>
    <name evidence="1" type="ORF">WN71_003890</name>
</gene>
<dbReference type="Proteomes" id="UP000034196">
    <property type="component" value="Unassembled WGS sequence"/>
</dbReference>
<sequence length="456" mass="48534">MTTALPQSVAALIARSLEPEFAAWRRNIVRLGGCTNPIHLVGAATVYDTASGAALLSYGSDAYGGRLLAACGNRRAAVCPACSALYRADTYQLVRAGLVGGKSVPEAVSGHPRVFATLTAPGFGPVHTRRERDGQPAACRPRRAGELCPHGTPAGCRERHSADDLRLGEPLCPRCYDYAGAVLWHAFAGRLWHRFGLELRREVARRVGLSRTDFAEVARLSYAKVAEYQRRGLVHFHAVIRLDGPDGPDSGPPDWATVGLLVDSVPGVVGRVQLIGPGAGVIGPRALRFGAQVDVRPVVSYLGESGERPASPGAVAGYIAKYATKGAESAGAVDGRIHSARDLVLLPVRAHVLRMIATSWWLGGLPEFEALGLRRWAHMLGYGGHFSTKSRRYSTTLTALRQARTDHRAEQQQASLGLVGVPAVTVGRWRYAGRGYSPDAALLAASVREGGASHGA</sequence>
<dbReference type="STRING" id="1428628.WN71_003890"/>
<dbReference type="OrthoDB" id="3203793at2"/>
<accession>A0A1J4P375</accession>
<reference evidence="1" key="1">
    <citation type="submission" date="2016-10" db="EMBL/GenBank/DDBJ databases">
        <title>Genome sequence of Streptomyces mangrovisoli MUSC 149.</title>
        <authorList>
            <person name="Lee L.-H."/>
            <person name="Ser H.-L."/>
        </authorList>
    </citation>
    <scope>NUCLEOTIDE SEQUENCE [LARGE SCALE GENOMIC DNA]</scope>
    <source>
        <strain evidence="1">MUSC 149</strain>
    </source>
</reference>
<dbReference type="InterPro" id="IPR046828">
    <property type="entry name" value="RepSA"/>
</dbReference>
<evidence type="ECO:0000313" key="1">
    <source>
        <dbReference type="EMBL" id="OIJ69209.1"/>
    </source>
</evidence>
<evidence type="ECO:0000313" key="2">
    <source>
        <dbReference type="Proteomes" id="UP000034196"/>
    </source>
</evidence>
<name>A0A1J4P375_9ACTN</name>
<dbReference type="Pfam" id="PF20199">
    <property type="entry name" value="RepSA"/>
    <property type="match status" value="1"/>
</dbReference>
<protein>
    <submittedName>
        <fullName evidence="1">Replication initiation protein</fullName>
    </submittedName>
</protein>
<dbReference type="RefSeq" id="WP_046587212.1">
    <property type="nucleotide sequence ID" value="NZ_LAVA02000007.1"/>
</dbReference>
<keyword evidence="2" id="KW-1185">Reference proteome</keyword>